<dbReference type="InterPro" id="IPR052637">
    <property type="entry name" value="KLHDC3-like"/>
</dbReference>
<comment type="caution">
    <text evidence="2">The sequence shown here is derived from an EMBL/GenBank/DDBJ whole genome shotgun (WGS) entry which is preliminary data.</text>
</comment>
<dbReference type="OrthoDB" id="10250130at2759"/>
<organism evidence="2 3">
    <name type="scientific">Polysphondylium violaceum</name>
    <dbReference type="NCBI Taxonomy" id="133409"/>
    <lineage>
        <taxon>Eukaryota</taxon>
        <taxon>Amoebozoa</taxon>
        <taxon>Evosea</taxon>
        <taxon>Eumycetozoa</taxon>
        <taxon>Dictyostelia</taxon>
        <taxon>Dictyosteliales</taxon>
        <taxon>Dictyosteliaceae</taxon>
        <taxon>Polysphondylium</taxon>
    </lineage>
</organism>
<evidence type="ECO:0000259" key="1">
    <source>
        <dbReference type="Pfam" id="PF12937"/>
    </source>
</evidence>
<accession>A0A8J4PQ60</accession>
<dbReference type="PANTHER" id="PTHR46461">
    <property type="entry name" value="KELCH DOMAIN-CONTAINING PROTEIN 3"/>
    <property type="match status" value="1"/>
</dbReference>
<dbReference type="InterPro" id="IPR001810">
    <property type="entry name" value="F-box_dom"/>
</dbReference>
<dbReference type="Gene3D" id="1.20.1280.50">
    <property type="match status" value="1"/>
</dbReference>
<gene>
    <name evidence="2" type="ORF">CYY_006695</name>
</gene>
<dbReference type="GO" id="GO:0003682">
    <property type="term" value="F:chromatin binding"/>
    <property type="evidence" value="ECO:0007669"/>
    <property type="project" value="InterPro"/>
</dbReference>
<dbReference type="Proteomes" id="UP000695562">
    <property type="component" value="Unassembled WGS sequence"/>
</dbReference>
<protein>
    <recommendedName>
        <fullName evidence="1">F-box domain-containing protein</fullName>
    </recommendedName>
</protein>
<sequence>MISKLFKSFSLKNLTNGNSYNNNNLNRSTSTPNSFSIILSNQDDCINNDPTDSWWGSNNNNNNNNNNDTSFTISSYYSPLPSFILFDQLGDEIKLYILSFLSIKDLFHFAQTSKSMMHYAFDKVLWVERCRNQNGWSHGNDLYSKLSSTNLISYYHDKSFFSNDMKFQSIDANGNIPSKRYKHSATVFKDEIIYIGGQETDSKRFCDIVYYNTKTNKFTMPKIKGSIPKFSRHTAQLVNDKIYVYGGYNGMGTYYDLAIFDPIKKRWENILNQDLKGDIPLSRSNHTSVVIGDMMYIIGGNRSNKDGSHLLMDDMYCFDTKNKTWTNIVNPKGQVPCGRGGHCTETIDGKIYLFGGGVWDPSYQWTNRFNDLHIYNPTTNEWSKPDVRGDIVPMTSTFSISFVYGSFFYLFGGGSIESNSVTNQIYAFDTFTNNWQKLNFSSFPPKPRDMSTASVINNNVFIFGGYAGGAISYLDKITFDFIPKLVV</sequence>
<dbReference type="Pfam" id="PF12937">
    <property type="entry name" value="F-box-like"/>
    <property type="match status" value="1"/>
</dbReference>
<keyword evidence="3" id="KW-1185">Reference proteome</keyword>
<proteinExistence type="predicted"/>
<reference evidence="2" key="1">
    <citation type="submission" date="2020-01" db="EMBL/GenBank/DDBJ databases">
        <title>Development of genomics and gene disruption for Polysphondylium violaceum indicates a role for the polyketide synthase stlB in stalk morphogenesis.</title>
        <authorList>
            <person name="Narita B."/>
            <person name="Kawabe Y."/>
            <person name="Kin K."/>
            <person name="Saito T."/>
            <person name="Gibbs R."/>
            <person name="Kuspa A."/>
            <person name="Muzny D."/>
            <person name="Queller D."/>
            <person name="Richards S."/>
            <person name="Strassman J."/>
            <person name="Sucgang R."/>
            <person name="Worley K."/>
            <person name="Schaap P."/>
        </authorList>
    </citation>
    <scope>NUCLEOTIDE SEQUENCE</scope>
    <source>
        <strain evidence="2">QSvi11</strain>
    </source>
</reference>
<feature type="domain" description="F-box" evidence="1">
    <location>
        <begin position="91"/>
        <end position="131"/>
    </location>
</feature>
<name>A0A8J4PQ60_9MYCE</name>
<dbReference type="Pfam" id="PF24681">
    <property type="entry name" value="Kelch_KLHDC2_KLHL20_DRC7"/>
    <property type="match status" value="2"/>
</dbReference>
<dbReference type="Gene3D" id="2.120.10.80">
    <property type="entry name" value="Kelch-type beta propeller"/>
    <property type="match status" value="2"/>
</dbReference>
<dbReference type="SMART" id="SM00612">
    <property type="entry name" value="Kelch"/>
    <property type="match status" value="2"/>
</dbReference>
<dbReference type="AlphaFoldDB" id="A0A8J4PQ60"/>
<dbReference type="EMBL" id="AJWJ01000320">
    <property type="protein sequence ID" value="KAF2071982.1"/>
    <property type="molecule type" value="Genomic_DNA"/>
</dbReference>
<dbReference type="PANTHER" id="PTHR46461:SF1">
    <property type="entry name" value="KELCH DOMAIN-CONTAINING PROTEIN 3"/>
    <property type="match status" value="1"/>
</dbReference>
<dbReference type="SUPFAM" id="SSF117281">
    <property type="entry name" value="Kelch motif"/>
    <property type="match status" value="2"/>
</dbReference>
<dbReference type="InterPro" id="IPR015915">
    <property type="entry name" value="Kelch-typ_b-propeller"/>
</dbReference>
<evidence type="ECO:0000313" key="3">
    <source>
        <dbReference type="Proteomes" id="UP000695562"/>
    </source>
</evidence>
<evidence type="ECO:0000313" key="2">
    <source>
        <dbReference type="EMBL" id="KAF2071982.1"/>
    </source>
</evidence>
<dbReference type="SUPFAM" id="SSF81383">
    <property type="entry name" value="F-box domain"/>
    <property type="match status" value="1"/>
</dbReference>
<dbReference type="InterPro" id="IPR006652">
    <property type="entry name" value="Kelch_1"/>
</dbReference>
<dbReference type="GO" id="GO:0005737">
    <property type="term" value="C:cytoplasm"/>
    <property type="evidence" value="ECO:0007669"/>
    <property type="project" value="TreeGrafter"/>
</dbReference>
<dbReference type="InterPro" id="IPR036047">
    <property type="entry name" value="F-box-like_dom_sf"/>
</dbReference>